<dbReference type="AlphaFoldDB" id="A0A8S1CB93"/>
<evidence type="ECO:0000259" key="5">
    <source>
        <dbReference type="PROSITE" id="PS50135"/>
    </source>
</evidence>
<dbReference type="GO" id="GO:0044753">
    <property type="term" value="C:amphisome"/>
    <property type="evidence" value="ECO:0007669"/>
    <property type="project" value="TreeGrafter"/>
</dbReference>
<keyword evidence="1" id="KW-0479">Metal-binding</keyword>
<evidence type="ECO:0008006" key="9">
    <source>
        <dbReference type="Google" id="ProtNLM"/>
    </source>
</evidence>
<sequence length="482" mass="53556">MGVISDGVVTINVLKIYTEPTKFPNWAKIIHETKILRKQHSQLKMDQKNEQVTYKVALYSLEGKLMELRKFAMEKSTAGNFINVHQRICNAFPKICKANSTFDISFLDSDGDNITISTDEELKFVTNQKGSVWKLQVHLRKETSKEANALMNGNSPQKVVHKNFRCNECSEEILGNRYRCVVCLDYDVCGHCEPNSHHEHAMLKLPKPINNVETMVAHVCRVLSILLSEQDCSHKNCSNCFIRRSCNGVPKEGSLNKAIFNLAKTIEQEVGMCNQCGVVKPQIIDNGQLSKSGSANAQKFVPIGGSQNKPIMNGNTSAMRPLSSMPIMRVSPTCQPISGGPVINAGAMVAQGPQLHYQPNFFPYLGMRPAASLAPSVTMGHFPHHPLMPPWNQNFYPSQLEEYFNPFLLTPAVPLNQSSLQGNSQASSPKIEEESVDVQIQRAVLQLSAKGYVADVEKMGAILRSVDLNVEKASKILDEEDQ</sequence>
<evidence type="ECO:0000313" key="7">
    <source>
        <dbReference type="EMBL" id="CAB3365415.1"/>
    </source>
</evidence>
<dbReference type="InterPro" id="IPR000433">
    <property type="entry name" value="Znf_ZZ"/>
</dbReference>
<dbReference type="GO" id="GO:0008270">
    <property type="term" value="F:zinc ion binding"/>
    <property type="evidence" value="ECO:0007669"/>
    <property type="project" value="UniProtKB-KW"/>
</dbReference>
<organism evidence="7 8">
    <name type="scientific">Cloeon dipterum</name>
    <dbReference type="NCBI Taxonomy" id="197152"/>
    <lineage>
        <taxon>Eukaryota</taxon>
        <taxon>Metazoa</taxon>
        <taxon>Ecdysozoa</taxon>
        <taxon>Arthropoda</taxon>
        <taxon>Hexapoda</taxon>
        <taxon>Insecta</taxon>
        <taxon>Pterygota</taxon>
        <taxon>Palaeoptera</taxon>
        <taxon>Ephemeroptera</taxon>
        <taxon>Pisciforma</taxon>
        <taxon>Baetidae</taxon>
        <taxon>Cloeon</taxon>
    </lineage>
</organism>
<dbReference type="InterPro" id="IPR043145">
    <property type="entry name" value="Znf_ZZ_sf"/>
</dbReference>
<dbReference type="PROSITE" id="PS01357">
    <property type="entry name" value="ZF_ZZ_1"/>
    <property type="match status" value="1"/>
</dbReference>
<dbReference type="PROSITE" id="PS51745">
    <property type="entry name" value="PB1"/>
    <property type="match status" value="1"/>
</dbReference>
<keyword evidence="8" id="KW-1185">Reference proteome</keyword>
<feature type="domain" description="ZZ-type" evidence="5">
    <location>
        <begin position="161"/>
        <end position="210"/>
    </location>
</feature>
<protein>
    <recommendedName>
        <fullName evidence="9">ZZ-type domain-containing protein</fullName>
    </recommendedName>
</protein>
<dbReference type="InterPro" id="IPR052260">
    <property type="entry name" value="Autophagy_Rcpt_SigReg"/>
</dbReference>
<gene>
    <name evidence="7" type="ORF">CLODIP_2_CD06152</name>
</gene>
<dbReference type="Pfam" id="PF00569">
    <property type="entry name" value="ZZ"/>
    <property type="match status" value="1"/>
</dbReference>
<accession>A0A8S1CB93</accession>
<dbReference type="GO" id="GO:0000423">
    <property type="term" value="P:mitophagy"/>
    <property type="evidence" value="ECO:0007669"/>
    <property type="project" value="TreeGrafter"/>
</dbReference>
<dbReference type="GO" id="GO:0035973">
    <property type="term" value="P:aggrephagy"/>
    <property type="evidence" value="ECO:0007669"/>
    <property type="project" value="TreeGrafter"/>
</dbReference>
<evidence type="ECO:0000313" key="8">
    <source>
        <dbReference type="Proteomes" id="UP000494165"/>
    </source>
</evidence>
<evidence type="ECO:0000256" key="2">
    <source>
        <dbReference type="ARBA" id="ARBA00022771"/>
    </source>
</evidence>
<dbReference type="SUPFAM" id="SSF57850">
    <property type="entry name" value="RING/U-box"/>
    <property type="match status" value="1"/>
</dbReference>
<dbReference type="SUPFAM" id="SSF54277">
    <property type="entry name" value="CAD &amp; PB1 domains"/>
    <property type="match status" value="1"/>
</dbReference>
<dbReference type="GO" id="GO:0007032">
    <property type="term" value="P:endosome organization"/>
    <property type="evidence" value="ECO:0007669"/>
    <property type="project" value="TreeGrafter"/>
</dbReference>
<dbReference type="Gene3D" id="3.10.20.90">
    <property type="entry name" value="Phosphatidylinositol 3-kinase Catalytic Subunit, Chain A, domain 1"/>
    <property type="match status" value="1"/>
</dbReference>
<dbReference type="Gene3D" id="3.30.60.90">
    <property type="match status" value="1"/>
</dbReference>
<feature type="domain" description="PB1" evidence="6">
    <location>
        <begin position="51"/>
        <end position="140"/>
    </location>
</feature>
<dbReference type="Proteomes" id="UP000494165">
    <property type="component" value="Unassembled WGS sequence"/>
</dbReference>
<reference evidence="7 8" key="1">
    <citation type="submission" date="2020-04" db="EMBL/GenBank/DDBJ databases">
        <authorList>
            <person name="Alioto T."/>
            <person name="Alioto T."/>
            <person name="Gomez Garrido J."/>
        </authorList>
    </citation>
    <scope>NUCLEOTIDE SEQUENCE [LARGE SCALE GENOMIC DNA]</scope>
</reference>
<dbReference type="GO" id="GO:0005080">
    <property type="term" value="F:protein kinase C binding"/>
    <property type="evidence" value="ECO:0007669"/>
    <property type="project" value="TreeGrafter"/>
</dbReference>
<dbReference type="EMBL" id="CADEPI010000020">
    <property type="protein sequence ID" value="CAB3365415.1"/>
    <property type="molecule type" value="Genomic_DNA"/>
</dbReference>
<dbReference type="GO" id="GO:0070530">
    <property type="term" value="F:K63-linked polyubiquitin modification-dependent protein binding"/>
    <property type="evidence" value="ECO:0007669"/>
    <property type="project" value="TreeGrafter"/>
</dbReference>
<evidence type="ECO:0000256" key="1">
    <source>
        <dbReference type="ARBA" id="ARBA00022723"/>
    </source>
</evidence>
<proteinExistence type="predicted"/>
<evidence type="ECO:0000256" key="3">
    <source>
        <dbReference type="ARBA" id="ARBA00022833"/>
    </source>
</evidence>
<comment type="caution">
    <text evidence="7">The sequence shown here is derived from an EMBL/GenBank/DDBJ whole genome shotgun (WGS) entry which is preliminary data.</text>
</comment>
<evidence type="ECO:0000259" key="6">
    <source>
        <dbReference type="PROSITE" id="PS51745"/>
    </source>
</evidence>
<dbReference type="InterPro" id="IPR053793">
    <property type="entry name" value="PB1-like"/>
</dbReference>
<dbReference type="PANTHER" id="PTHR15090">
    <property type="entry name" value="SEQUESTOSOME 1-RELATED"/>
    <property type="match status" value="1"/>
</dbReference>
<keyword evidence="3" id="KW-0862">Zinc</keyword>
<dbReference type="GO" id="GO:0016235">
    <property type="term" value="C:aggresome"/>
    <property type="evidence" value="ECO:0007669"/>
    <property type="project" value="TreeGrafter"/>
</dbReference>
<dbReference type="PANTHER" id="PTHR15090:SF0">
    <property type="entry name" value="SEQUESTOSOME-1"/>
    <property type="match status" value="1"/>
</dbReference>
<dbReference type="SMART" id="SM00291">
    <property type="entry name" value="ZnF_ZZ"/>
    <property type="match status" value="1"/>
</dbReference>
<keyword evidence="2 4" id="KW-0863">Zinc-finger</keyword>
<evidence type="ECO:0000256" key="4">
    <source>
        <dbReference type="PROSITE-ProRule" id="PRU00228"/>
    </source>
</evidence>
<dbReference type="OrthoDB" id="441278at2759"/>
<dbReference type="PROSITE" id="PS50135">
    <property type="entry name" value="ZF_ZZ_2"/>
    <property type="match status" value="1"/>
</dbReference>
<dbReference type="CDD" id="cd02340">
    <property type="entry name" value="ZZ_NBR1_like"/>
    <property type="match status" value="1"/>
</dbReference>
<name>A0A8S1CB93_9INSE</name>